<reference evidence="1 2" key="1">
    <citation type="submission" date="2020-04" db="EMBL/GenBank/DDBJ databases">
        <title>Whole genome sequencing of clinical and environmental type strains of Ochrobactrum.</title>
        <authorList>
            <person name="Dharne M."/>
        </authorList>
    </citation>
    <scope>NUCLEOTIDE SEQUENCE [LARGE SCALE GENOMIC DNA]</scope>
    <source>
        <strain evidence="1 2">DSM 13340</strain>
    </source>
</reference>
<dbReference type="EMBL" id="JAAXZB010000005">
    <property type="protein sequence ID" value="NKW11325.1"/>
    <property type="molecule type" value="Genomic_DNA"/>
</dbReference>
<evidence type="ECO:0000313" key="1">
    <source>
        <dbReference type="EMBL" id="NKW11325.1"/>
    </source>
</evidence>
<comment type="caution">
    <text evidence="1">The sequence shown here is derived from an EMBL/GenBank/DDBJ whole genome shotgun (WGS) entry which is preliminary data.</text>
</comment>
<protein>
    <submittedName>
        <fullName evidence="1">Uncharacterized protein</fullName>
    </submittedName>
</protein>
<name>A0A7X6JE78_9HYPH</name>
<organism evidence="1 2">
    <name type="scientific">Brucella tritici</name>
    <dbReference type="NCBI Taxonomy" id="94626"/>
    <lineage>
        <taxon>Bacteria</taxon>
        <taxon>Pseudomonadati</taxon>
        <taxon>Pseudomonadota</taxon>
        <taxon>Alphaproteobacteria</taxon>
        <taxon>Hyphomicrobiales</taxon>
        <taxon>Brucellaceae</taxon>
        <taxon>Brucella/Ochrobactrum group</taxon>
        <taxon>Brucella</taxon>
    </lineage>
</organism>
<accession>A0A7X6JE78</accession>
<dbReference type="Proteomes" id="UP000558475">
    <property type="component" value="Unassembled WGS sequence"/>
</dbReference>
<evidence type="ECO:0000313" key="2">
    <source>
        <dbReference type="Proteomes" id="UP000558475"/>
    </source>
</evidence>
<sequence length="69" mass="7889">MENKEVVIELHSILCEIDNLALKAKALVGDRISRDEMSWVEDIRDALFSSLIPHCIARLVSLKSGRRRK</sequence>
<dbReference type="AlphaFoldDB" id="A0A7X6JE78"/>
<proteinExistence type="predicted"/>
<gene>
    <name evidence="1" type="ORF">HGG76_27390</name>
</gene>